<dbReference type="InterPro" id="IPR036705">
    <property type="entry name" value="Ribosyl_crysJ1_sf"/>
</dbReference>
<reference evidence="3" key="1">
    <citation type="submission" date="2022-10" db="EMBL/GenBank/DDBJ databases">
        <title>Genome assembly of Pristionchus species.</title>
        <authorList>
            <person name="Yoshida K."/>
            <person name="Sommer R.J."/>
        </authorList>
    </citation>
    <scope>NUCLEOTIDE SEQUENCE [LARGE SCALE GENOMIC DNA]</scope>
    <source>
        <strain evidence="3">RS5460</strain>
    </source>
</reference>
<evidence type="ECO:0000313" key="3">
    <source>
        <dbReference type="Proteomes" id="UP001328107"/>
    </source>
</evidence>
<organism evidence="2 3">
    <name type="scientific">Pristionchus mayeri</name>
    <dbReference type="NCBI Taxonomy" id="1317129"/>
    <lineage>
        <taxon>Eukaryota</taxon>
        <taxon>Metazoa</taxon>
        <taxon>Ecdysozoa</taxon>
        <taxon>Nematoda</taxon>
        <taxon>Chromadorea</taxon>
        <taxon>Rhabditida</taxon>
        <taxon>Rhabditina</taxon>
        <taxon>Diplogasteromorpha</taxon>
        <taxon>Diplogasteroidea</taxon>
        <taxon>Neodiplogasteridae</taxon>
        <taxon>Pristionchus</taxon>
    </lineage>
</organism>
<accession>A0AAN5CTQ1</accession>
<proteinExistence type="predicted"/>
<dbReference type="EMBL" id="BTRK01000004">
    <property type="protein sequence ID" value="GMR50360.1"/>
    <property type="molecule type" value="Genomic_DNA"/>
</dbReference>
<dbReference type="SUPFAM" id="SSF101478">
    <property type="entry name" value="ADP-ribosylglycohydrolase"/>
    <property type="match status" value="1"/>
</dbReference>
<feature type="binding site" evidence="1">
    <location>
        <position position="51"/>
    </location>
    <ligand>
        <name>Mg(2+)</name>
        <dbReference type="ChEBI" id="CHEBI:18420"/>
        <label>1</label>
    </ligand>
</feature>
<comment type="caution">
    <text evidence="2">The sequence shown here is derived from an EMBL/GenBank/DDBJ whole genome shotgun (WGS) entry which is preliminary data.</text>
</comment>
<keyword evidence="1" id="KW-0479">Metal-binding</keyword>
<dbReference type="Gene3D" id="1.10.4080.10">
    <property type="entry name" value="ADP-ribosylation/Crystallin J1"/>
    <property type="match status" value="1"/>
</dbReference>
<evidence type="ECO:0000256" key="1">
    <source>
        <dbReference type="PIRSR" id="PIRSR605502-1"/>
    </source>
</evidence>
<feature type="binding site" evidence="1">
    <location>
        <position position="49"/>
    </location>
    <ligand>
        <name>Mg(2+)</name>
        <dbReference type="ChEBI" id="CHEBI:18420"/>
        <label>1</label>
    </ligand>
</feature>
<feature type="non-terminal residue" evidence="2">
    <location>
        <position position="1"/>
    </location>
</feature>
<dbReference type="Proteomes" id="UP001328107">
    <property type="component" value="Unassembled WGS sequence"/>
</dbReference>
<dbReference type="InterPro" id="IPR005502">
    <property type="entry name" value="Ribosyl_crysJ1"/>
</dbReference>
<dbReference type="AlphaFoldDB" id="A0AAN5CTQ1"/>
<feature type="binding site" evidence="1">
    <location>
        <position position="50"/>
    </location>
    <ligand>
        <name>Mg(2+)</name>
        <dbReference type="ChEBI" id="CHEBI:18420"/>
        <label>1</label>
    </ligand>
</feature>
<comment type="cofactor">
    <cofactor evidence="1">
        <name>Mg(2+)</name>
        <dbReference type="ChEBI" id="CHEBI:18420"/>
    </cofactor>
    <text evidence="1">Binds 2 magnesium ions per subunit.</text>
</comment>
<keyword evidence="1" id="KW-0460">Magnesium</keyword>
<sequence>QFIGDALGARYEFKKAQQVIEKLEDDRDASGFVALLGGGPFGYGPGEVTDDGEMAMYFLSSYIHERQFDVSSVACAYVRWAQTNPPDIGSTCSTALGVRAKLPKEWPSKCSPDDRKKVHEAVR</sequence>
<dbReference type="Pfam" id="PF03747">
    <property type="entry name" value="ADP_ribosyl_GH"/>
    <property type="match status" value="1"/>
</dbReference>
<keyword evidence="3" id="KW-1185">Reference proteome</keyword>
<dbReference type="GO" id="GO:0046872">
    <property type="term" value="F:metal ion binding"/>
    <property type="evidence" value="ECO:0007669"/>
    <property type="project" value="UniProtKB-KW"/>
</dbReference>
<evidence type="ECO:0000313" key="2">
    <source>
        <dbReference type="EMBL" id="GMR50360.1"/>
    </source>
</evidence>
<protein>
    <submittedName>
        <fullName evidence="2">Uncharacterized protein</fullName>
    </submittedName>
</protein>
<gene>
    <name evidence="2" type="ORF">PMAYCL1PPCAC_20555</name>
</gene>
<name>A0AAN5CTQ1_9BILA</name>